<feature type="binding site" description="in other chain" evidence="15">
    <location>
        <position position="154"/>
    </location>
    <ligand>
        <name>ADP</name>
        <dbReference type="ChEBI" id="CHEBI:456216"/>
        <note>allosteric activator; ligand shared between dimeric partners</note>
    </ligand>
</feature>
<evidence type="ECO:0000256" key="9">
    <source>
        <dbReference type="ARBA" id="ARBA00022741"/>
    </source>
</evidence>
<feature type="binding site" description="in other chain" evidence="15">
    <location>
        <begin position="125"/>
        <end position="127"/>
    </location>
    <ligand>
        <name>substrate</name>
        <note>ligand shared between dimeric partners</note>
    </ligand>
</feature>
<comment type="catalytic activity">
    <reaction evidence="14 15">
        <text>beta-D-fructose 6-phosphate + ATP = beta-D-fructose 1,6-bisphosphate + ADP + H(+)</text>
        <dbReference type="Rhea" id="RHEA:16109"/>
        <dbReference type="ChEBI" id="CHEBI:15378"/>
        <dbReference type="ChEBI" id="CHEBI:30616"/>
        <dbReference type="ChEBI" id="CHEBI:32966"/>
        <dbReference type="ChEBI" id="CHEBI:57634"/>
        <dbReference type="ChEBI" id="CHEBI:456216"/>
        <dbReference type="EC" id="2.7.1.11"/>
    </reaction>
</comment>
<dbReference type="GO" id="GO:0003872">
    <property type="term" value="F:6-phosphofructokinase activity"/>
    <property type="evidence" value="ECO:0007669"/>
    <property type="project" value="UniProtKB-UniRule"/>
</dbReference>
<dbReference type="AlphaFoldDB" id="G5JUG3"/>
<accession>G5JUG3</accession>
<evidence type="ECO:0000256" key="7">
    <source>
        <dbReference type="ARBA" id="ARBA00022679"/>
    </source>
</evidence>
<dbReference type="EMBL" id="AEUW02000001">
    <property type="protein sequence ID" value="EHJ52807.1"/>
    <property type="molecule type" value="Genomic_DNA"/>
</dbReference>
<evidence type="ECO:0000256" key="14">
    <source>
        <dbReference type="ARBA" id="ARBA00048070"/>
    </source>
</evidence>
<keyword evidence="13 15" id="KW-0324">Glycolysis</keyword>
<evidence type="ECO:0000256" key="6">
    <source>
        <dbReference type="ARBA" id="ARBA00022533"/>
    </source>
</evidence>
<comment type="subcellular location">
    <subcellularLocation>
        <location evidence="3 15">Cytoplasm</location>
    </subcellularLocation>
</comment>
<evidence type="ECO:0000259" key="16">
    <source>
        <dbReference type="Pfam" id="PF00365"/>
    </source>
</evidence>
<dbReference type="PIRSF" id="PIRSF000532">
    <property type="entry name" value="ATP_PFK_prok"/>
    <property type="match status" value="1"/>
</dbReference>
<feature type="binding site" evidence="15">
    <location>
        <begin position="21"/>
        <end position="25"/>
    </location>
    <ligand>
        <name>ADP</name>
        <dbReference type="ChEBI" id="CHEBI:456216"/>
        <note>allosteric activator; ligand shared between dimeric partners</note>
    </ligand>
</feature>
<feature type="binding site" description="in other chain" evidence="15">
    <location>
        <begin position="185"/>
        <end position="187"/>
    </location>
    <ligand>
        <name>ADP</name>
        <dbReference type="ChEBI" id="CHEBI:456216"/>
        <note>allosteric activator; ligand shared between dimeric partners</note>
    </ligand>
</feature>
<comment type="pathway">
    <text evidence="4 15">Carbohydrate degradation; glycolysis; D-glyceraldehyde 3-phosphate and glycerone phosphate from D-glucose: step 3/4.</text>
</comment>
<dbReference type="InterPro" id="IPR035966">
    <property type="entry name" value="PKF_sf"/>
</dbReference>
<dbReference type="GO" id="GO:0048029">
    <property type="term" value="F:monosaccharide binding"/>
    <property type="evidence" value="ECO:0007669"/>
    <property type="project" value="TreeGrafter"/>
</dbReference>
<dbReference type="GO" id="GO:0006002">
    <property type="term" value="P:fructose 6-phosphate metabolic process"/>
    <property type="evidence" value="ECO:0007669"/>
    <property type="project" value="UniProtKB-UniRule"/>
</dbReference>
<dbReference type="GO" id="GO:0030388">
    <property type="term" value="P:fructose 1,6-bisphosphate metabolic process"/>
    <property type="evidence" value="ECO:0007669"/>
    <property type="project" value="TreeGrafter"/>
</dbReference>
<dbReference type="NCBIfam" id="NF002872">
    <property type="entry name" value="PRK03202.1"/>
    <property type="match status" value="1"/>
</dbReference>
<feature type="binding site" evidence="15">
    <location>
        <begin position="72"/>
        <end position="73"/>
    </location>
    <ligand>
        <name>ATP</name>
        <dbReference type="ChEBI" id="CHEBI:30616"/>
    </ligand>
</feature>
<dbReference type="GO" id="GO:0005524">
    <property type="term" value="F:ATP binding"/>
    <property type="evidence" value="ECO:0007669"/>
    <property type="project" value="UniProtKB-UniRule"/>
</dbReference>
<comment type="activity regulation">
    <text evidence="15">Allosterically activated by ADP and other diphosphonucleosides, and allosterically inhibited by phosphoenolpyruvate.</text>
</comment>
<protein>
    <recommendedName>
        <fullName evidence="15">ATP-dependent 6-phosphofructokinase</fullName>
        <shortName evidence="15">ATP-PFK</shortName>
        <shortName evidence="15">Phosphofructokinase</shortName>
        <ecNumber evidence="15">2.7.1.11</ecNumber>
    </recommendedName>
    <alternativeName>
        <fullName evidence="15">Phosphohexokinase</fullName>
    </alternativeName>
</protein>
<keyword evidence="12 15" id="KW-0460">Magnesium</keyword>
<dbReference type="PANTHER" id="PTHR13697">
    <property type="entry name" value="PHOSPHOFRUCTOKINASE"/>
    <property type="match status" value="1"/>
</dbReference>
<comment type="caution">
    <text evidence="17">The sequence shown here is derived from an EMBL/GenBank/DDBJ whole genome shotgun (WGS) entry which is preliminary data.</text>
</comment>
<dbReference type="HAMAP" id="MF_00339">
    <property type="entry name" value="Phosphofructokinase_I_B1"/>
    <property type="match status" value="1"/>
</dbReference>
<keyword evidence="8 15" id="KW-0479">Metal-binding</keyword>
<evidence type="ECO:0000256" key="8">
    <source>
        <dbReference type="ARBA" id="ARBA00022723"/>
    </source>
</evidence>
<evidence type="ECO:0000313" key="17">
    <source>
        <dbReference type="EMBL" id="EHJ52807.1"/>
    </source>
</evidence>
<comment type="similarity">
    <text evidence="15">Belongs to the phosphofructokinase type A (PFKA) family. ATP-dependent PFK group I subfamily. Prokaryotic clade 'B1' sub-subfamily.</text>
</comment>
<evidence type="ECO:0000256" key="11">
    <source>
        <dbReference type="ARBA" id="ARBA00022840"/>
    </source>
</evidence>
<dbReference type="GO" id="GO:0042802">
    <property type="term" value="F:identical protein binding"/>
    <property type="evidence" value="ECO:0007669"/>
    <property type="project" value="TreeGrafter"/>
</dbReference>
<dbReference type="GO" id="GO:0061621">
    <property type="term" value="P:canonical glycolysis"/>
    <property type="evidence" value="ECO:0007669"/>
    <property type="project" value="TreeGrafter"/>
</dbReference>
<dbReference type="FunFam" id="3.40.50.450:FF:000001">
    <property type="entry name" value="ATP-dependent 6-phosphofructokinase"/>
    <property type="match status" value="1"/>
</dbReference>
<dbReference type="UniPathway" id="UPA00109">
    <property type="reaction ID" value="UER00182"/>
</dbReference>
<keyword evidence="7 15" id="KW-0808">Transferase</keyword>
<keyword evidence="6 15" id="KW-0021">Allosteric enzyme</keyword>
<evidence type="ECO:0000256" key="13">
    <source>
        <dbReference type="ARBA" id="ARBA00023152"/>
    </source>
</evidence>
<keyword evidence="10 15" id="KW-0418">Kinase</keyword>
<evidence type="ECO:0000256" key="1">
    <source>
        <dbReference type="ARBA" id="ARBA00001946"/>
    </source>
</evidence>
<dbReference type="PRINTS" id="PR00476">
    <property type="entry name" value="PHFRCTKINASE"/>
</dbReference>
<feature type="binding site" description="in other chain" evidence="15">
    <location>
        <position position="223"/>
    </location>
    <ligand>
        <name>substrate</name>
        <note>ligand shared between dimeric partners</note>
    </ligand>
</feature>
<dbReference type="NCBIfam" id="TIGR02482">
    <property type="entry name" value="PFKA_ATP"/>
    <property type="match status" value="1"/>
</dbReference>
<evidence type="ECO:0000313" key="18">
    <source>
        <dbReference type="Proteomes" id="UP000003573"/>
    </source>
</evidence>
<evidence type="ECO:0000256" key="5">
    <source>
        <dbReference type="ARBA" id="ARBA00022490"/>
    </source>
</evidence>
<evidence type="ECO:0000256" key="4">
    <source>
        <dbReference type="ARBA" id="ARBA00004679"/>
    </source>
</evidence>
<dbReference type="InterPro" id="IPR012003">
    <property type="entry name" value="ATP_PFK_prok-type"/>
</dbReference>
<dbReference type="Pfam" id="PF00365">
    <property type="entry name" value="PFK"/>
    <property type="match status" value="1"/>
</dbReference>
<dbReference type="Gene3D" id="3.40.50.460">
    <property type="entry name" value="Phosphofructokinase domain"/>
    <property type="match status" value="1"/>
</dbReference>
<comment type="function">
    <text evidence="2 15">Catalyzes the phosphorylation of D-fructose 6-phosphate to fructose 1,6-bisphosphate by ATP, the first committing step of glycolysis.</text>
</comment>
<feature type="binding site" evidence="15">
    <location>
        <position position="245"/>
    </location>
    <ligand>
        <name>substrate</name>
        <note>ligand shared between dimeric partners</note>
    </ligand>
</feature>
<keyword evidence="9 15" id="KW-0547">Nucleotide-binding</keyword>
<feature type="binding site" description="in other chain" evidence="15">
    <location>
        <begin position="169"/>
        <end position="171"/>
    </location>
    <ligand>
        <name>substrate</name>
        <note>ligand shared between dimeric partners</note>
    </ligand>
</feature>
<dbReference type="GO" id="GO:0046872">
    <property type="term" value="F:metal ion binding"/>
    <property type="evidence" value="ECO:0007669"/>
    <property type="project" value="UniProtKB-KW"/>
</dbReference>
<dbReference type="FunFam" id="3.40.50.460:FF:000002">
    <property type="entry name" value="ATP-dependent 6-phosphofructokinase"/>
    <property type="match status" value="1"/>
</dbReference>
<organism evidence="17 18">
    <name type="scientific">Streptococcus macacae NCTC 11558</name>
    <dbReference type="NCBI Taxonomy" id="764298"/>
    <lineage>
        <taxon>Bacteria</taxon>
        <taxon>Bacillati</taxon>
        <taxon>Bacillota</taxon>
        <taxon>Bacilli</taxon>
        <taxon>Lactobacillales</taxon>
        <taxon>Streptococcaceae</taxon>
        <taxon>Streptococcus</taxon>
    </lineage>
</organism>
<evidence type="ECO:0000256" key="3">
    <source>
        <dbReference type="ARBA" id="ARBA00004496"/>
    </source>
</evidence>
<feature type="binding site" evidence="15">
    <location>
        <begin position="102"/>
        <end position="105"/>
    </location>
    <ligand>
        <name>ATP</name>
        <dbReference type="ChEBI" id="CHEBI:30616"/>
    </ligand>
</feature>
<keyword evidence="18" id="KW-1185">Reference proteome</keyword>
<evidence type="ECO:0000256" key="10">
    <source>
        <dbReference type="ARBA" id="ARBA00022777"/>
    </source>
</evidence>
<feature type="binding site" evidence="15">
    <location>
        <position position="11"/>
    </location>
    <ligand>
        <name>ATP</name>
        <dbReference type="ChEBI" id="CHEBI:30616"/>
    </ligand>
</feature>
<dbReference type="STRING" id="764298.STRMA_0786"/>
<comment type="subunit">
    <text evidence="15">Homotetramer.</text>
</comment>
<dbReference type="Gene3D" id="3.40.50.450">
    <property type="match status" value="1"/>
</dbReference>
<evidence type="ECO:0000256" key="2">
    <source>
        <dbReference type="ARBA" id="ARBA00002659"/>
    </source>
</evidence>
<comment type="caution">
    <text evidence="15">Lacks conserved residue(s) required for the propagation of feature annotation.</text>
</comment>
<reference evidence="17 18" key="1">
    <citation type="journal article" date="2014" name="Int. J. Syst. Evol. Microbiol.">
        <title>Phylogenomics and the dynamic genome evolution of the genus Streptococcus.</title>
        <authorList>
            <consortium name="The Broad Institute Genome Sequencing Platform"/>
            <person name="Richards V.P."/>
            <person name="Palmer S.R."/>
            <person name="Pavinski Bitar P.D."/>
            <person name="Qin X."/>
            <person name="Weinstock G.M."/>
            <person name="Highlander S.K."/>
            <person name="Town C.D."/>
            <person name="Burne R.A."/>
            <person name="Stanhope M.J."/>
        </authorList>
    </citation>
    <scope>NUCLEOTIDE SEQUENCE [LARGE SCALE GENOMIC DNA]</scope>
    <source>
        <strain evidence="17 18">NCTC 11558</strain>
    </source>
</reference>
<evidence type="ECO:0000256" key="12">
    <source>
        <dbReference type="ARBA" id="ARBA00022842"/>
    </source>
</evidence>
<dbReference type="InterPro" id="IPR000023">
    <property type="entry name" value="Phosphofructokinase_dom"/>
</dbReference>
<dbReference type="InterPro" id="IPR022953">
    <property type="entry name" value="ATP_PFK"/>
</dbReference>
<feature type="domain" description="Phosphofructokinase" evidence="16">
    <location>
        <begin position="3"/>
        <end position="277"/>
    </location>
</feature>
<name>G5JUG3_9STRE</name>
<dbReference type="PANTHER" id="PTHR13697:SF4">
    <property type="entry name" value="ATP-DEPENDENT 6-PHOSPHOFRUCTOKINASE"/>
    <property type="match status" value="1"/>
</dbReference>
<keyword evidence="11 15" id="KW-0067">ATP-binding</keyword>
<feature type="binding site" evidence="15">
    <location>
        <position position="103"/>
    </location>
    <ligand>
        <name>Mg(2+)</name>
        <dbReference type="ChEBI" id="CHEBI:18420"/>
        <note>catalytic</note>
    </ligand>
</feature>
<sequence>MKRIAVLTSGGDAPGMNAAIRAVVRKAISEGIEVYGINRGYAGMVEGDIFHLNAKDVSNILNRGGTFLQSARYPEFAQLEGQLAGIEQLKKHGIEGVVVIGGDGSYHGAMRLTEHGFPAIGLPGTIDNDIVGTDYTIGFDTAVATATDAIDKIRDTAFSHGRTFVVEVMGRNAGDIALWSGIAAGADQIIVPEEEFDIKEVVAKVQNGYDNKGKNHHIIVVAEGVMSGEEFAAKMKEAGDTSDLRVTNLGHIVRGGSPTARDRVIASWMGAHAVDLLKAGYGGLAVGIHNEKLVESPILGTAEEGALFSLGEDGKIIVNNPHKARLDFAELNRSLAH</sequence>
<dbReference type="GO" id="GO:0016208">
    <property type="term" value="F:AMP binding"/>
    <property type="evidence" value="ECO:0007669"/>
    <property type="project" value="TreeGrafter"/>
</dbReference>
<feature type="binding site" evidence="15">
    <location>
        <position position="162"/>
    </location>
    <ligand>
        <name>substrate</name>
        <note>ligand shared between dimeric partners</note>
    </ligand>
</feature>
<gene>
    <name evidence="15 17" type="primary">pfkA</name>
    <name evidence="17" type="ORF">STRMA_0786</name>
</gene>
<dbReference type="GO" id="GO:0005945">
    <property type="term" value="C:6-phosphofructokinase complex"/>
    <property type="evidence" value="ECO:0007669"/>
    <property type="project" value="TreeGrafter"/>
</dbReference>
<dbReference type="eggNOG" id="COG0205">
    <property type="taxonomic scope" value="Bacteria"/>
</dbReference>
<feature type="active site" description="Proton acceptor" evidence="15">
    <location>
        <position position="127"/>
    </location>
</feature>
<dbReference type="GO" id="GO:0070095">
    <property type="term" value="F:fructose-6-phosphate binding"/>
    <property type="evidence" value="ECO:0007669"/>
    <property type="project" value="TreeGrafter"/>
</dbReference>
<dbReference type="RefSeq" id="WP_003081280.1">
    <property type="nucleotide sequence ID" value="NZ_AEUW02000001.1"/>
</dbReference>
<evidence type="ECO:0000256" key="15">
    <source>
        <dbReference type="HAMAP-Rule" id="MF_00339"/>
    </source>
</evidence>
<dbReference type="Proteomes" id="UP000003573">
    <property type="component" value="Unassembled WGS sequence"/>
</dbReference>
<proteinExistence type="inferred from homology"/>
<feature type="binding site" description="in other chain" evidence="15">
    <location>
        <begin position="251"/>
        <end position="254"/>
    </location>
    <ligand>
        <name>substrate</name>
        <note>ligand shared between dimeric partners</note>
    </ligand>
</feature>
<feature type="binding site" description="in other chain" evidence="15">
    <location>
        <begin position="214"/>
        <end position="216"/>
    </location>
    <ligand>
        <name>ADP</name>
        <dbReference type="ChEBI" id="CHEBI:456216"/>
        <note>allosteric activator; ligand shared between dimeric partners</note>
    </ligand>
</feature>
<dbReference type="EC" id="2.7.1.11" evidence="15"/>
<comment type="cofactor">
    <cofactor evidence="1 15">
        <name>Mg(2+)</name>
        <dbReference type="ChEBI" id="CHEBI:18420"/>
    </cofactor>
</comment>
<dbReference type="SUPFAM" id="SSF53784">
    <property type="entry name" value="Phosphofructokinase"/>
    <property type="match status" value="1"/>
</dbReference>
<dbReference type="OrthoDB" id="9802503at2"/>
<dbReference type="InterPro" id="IPR012828">
    <property type="entry name" value="PFKA_ATP_prok"/>
</dbReference>
<keyword evidence="5 15" id="KW-0963">Cytoplasm</keyword>